<dbReference type="OrthoDB" id="2014058at2759"/>
<feature type="transmembrane region" description="Helical" evidence="1">
    <location>
        <begin position="116"/>
        <end position="138"/>
    </location>
</feature>
<keyword evidence="1" id="KW-0812">Transmembrane</keyword>
<comment type="caution">
    <text evidence="2">The sequence shown here is derived from an EMBL/GenBank/DDBJ whole genome shotgun (WGS) entry which is preliminary data.</text>
</comment>
<dbReference type="InterPro" id="IPR008699">
    <property type="entry name" value="NDUFB8"/>
</dbReference>
<evidence type="ECO:0000313" key="2">
    <source>
        <dbReference type="EMBL" id="KAH7134077.1"/>
    </source>
</evidence>
<reference evidence="2" key="1">
    <citation type="journal article" date="2021" name="Nat. Commun.">
        <title>Genetic determinants of endophytism in the Arabidopsis root mycobiome.</title>
        <authorList>
            <person name="Mesny F."/>
            <person name="Miyauchi S."/>
            <person name="Thiergart T."/>
            <person name="Pickel B."/>
            <person name="Atanasova L."/>
            <person name="Karlsson M."/>
            <person name="Huettel B."/>
            <person name="Barry K.W."/>
            <person name="Haridas S."/>
            <person name="Chen C."/>
            <person name="Bauer D."/>
            <person name="Andreopoulos W."/>
            <person name="Pangilinan J."/>
            <person name="LaButti K."/>
            <person name="Riley R."/>
            <person name="Lipzen A."/>
            <person name="Clum A."/>
            <person name="Drula E."/>
            <person name="Henrissat B."/>
            <person name="Kohler A."/>
            <person name="Grigoriev I.V."/>
            <person name="Martin F.M."/>
            <person name="Hacquard S."/>
        </authorList>
    </citation>
    <scope>NUCLEOTIDE SEQUENCE</scope>
    <source>
        <strain evidence="2">MPI-CAGE-AT-0147</strain>
    </source>
</reference>
<gene>
    <name evidence="2" type="ORF">EDB81DRAFT_803125</name>
</gene>
<dbReference type="Proteomes" id="UP000738349">
    <property type="component" value="Unassembled WGS sequence"/>
</dbReference>
<dbReference type="PANTHER" id="PTHR12840">
    <property type="entry name" value="NADH-UBIQUINONE OXIDOREDUCTASE ASHI SUBUNIT"/>
    <property type="match status" value="1"/>
</dbReference>
<dbReference type="PANTHER" id="PTHR12840:SF1">
    <property type="entry name" value="NADH DEHYDROGENASE [UBIQUINONE] 1 BETA SUBCOMPLEX SUBUNIT 8, MITOCHONDRIAL"/>
    <property type="match status" value="1"/>
</dbReference>
<dbReference type="GO" id="GO:0005739">
    <property type="term" value="C:mitochondrion"/>
    <property type="evidence" value="ECO:0007669"/>
    <property type="project" value="InterPro"/>
</dbReference>
<keyword evidence="3" id="KW-1185">Reference proteome</keyword>
<accession>A0A9P9EAY7</accession>
<proteinExistence type="predicted"/>
<dbReference type="AlphaFoldDB" id="A0A9P9EAY7"/>
<keyword evidence="1" id="KW-0472">Membrane</keyword>
<evidence type="ECO:0000313" key="3">
    <source>
        <dbReference type="Proteomes" id="UP000738349"/>
    </source>
</evidence>
<organism evidence="2 3">
    <name type="scientific">Dactylonectria macrodidyma</name>
    <dbReference type="NCBI Taxonomy" id="307937"/>
    <lineage>
        <taxon>Eukaryota</taxon>
        <taxon>Fungi</taxon>
        <taxon>Dikarya</taxon>
        <taxon>Ascomycota</taxon>
        <taxon>Pezizomycotina</taxon>
        <taxon>Sordariomycetes</taxon>
        <taxon>Hypocreomycetidae</taxon>
        <taxon>Hypocreales</taxon>
        <taxon>Nectriaceae</taxon>
        <taxon>Dactylonectria</taxon>
    </lineage>
</organism>
<keyword evidence="1" id="KW-1133">Transmembrane helix</keyword>
<protein>
    <submittedName>
        <fullName evidence="2">Uncharacterized protein</fullName>
    </submittedName>
</protein>
<dbReference type="EMBL" id="JAGMUV010000014">
    <property type="protein sequence ID" value="KAH7134077.1"/>
    <property type="molecule type" value="Genomic_DNA"/>
</dbReference>
<dbReference type="Pfam" id="PF05821">
    <property type="entry name" value="NDUF_B8"/>
    <property type="match status" value="1"/>
</dbReference>
<name>A0A9P9EAY7_9HYPO</name>
<evidence type="ECO:0000256" key="1">
    <source>
        <dbReference type="SAM" id="Phobius"/>
    </source>
</evidence>
<sequence>MLPQRIVRASALRNGMLAARRLPTIQRRCFLPHAYTDPKTIEEKYPEPPRLSDAEDPGMNGGYINPPKIKRQFRDPHATWWDPQERRNFGEPIHEDNDLLGIFSPWDYTWTTTGPGLVMVGTFLAVFFSVLGVVSFNYPDMVAYPREFENGLQRELGGPGAVRARMEGDEDP</sequence>